<dbReference type="InterPro" id="IPR005331">
    <property type="entry name" value="Sulfotransferase"/>
</dbReference>
<protein>
    <submittedName>
        <fullName evidence="1">Sulfotransferase family 2 domain-containing protein</fullName>
    </submittedName>
</protein>
<evidence type="ECO:0000313" key="1">
    <source>
        <dbReference type="EMBL" id="XCN74204.1"/>
    </source>
</evidence>
<organism evidence="1">
    <name type="scientific">Candidatus Electrothrix aestuarii</name>
    <dbReference type="NCBI Taxonomy" id="3062594"/>
    <lineage>
        <taxon>Bacteria</taxon>
        <taxon>Pseudomonadati</taxon>
        <taxon>Thermodesulfobacteriota</taxon>
        <taxon>Desulfobulbia</taxon>
        <taxon>Desulfobulbales</taxon>
        <taxon>Desulfobulbaceae</taxon>
        <taxon>Candidatus Electrothrix</taxon>
    </lineage>
</organism>
<dbReference type="GO" id="GO:0008146">
    <property type="term" value="F:sulfotransferase activity"/>
    <property type="evidence" value="ECO:0007669"/>
    <property type="project" value="InterPro"/>
</dbReference>
<dbReference type="SUPFAM" id="SSF52540">
    <property type="entry name" value="P-loop containing nucleoside triphosphate hydrolases"/>
    <property type="match status" value="1"/>
</dbReference>
<dbReference type="InterPro" id="IPR027417">
    <property type="entry name" value="P-loop_NTPase"/>
</dbReference>
<sequence length="228" mass="27365">MNDMFKTVVRLMQYHPDELLHRVKIRYRSLYREIVFMHIPKNAGTSIKRLCRYNGITIHGHDIRSEGYVFLDEYIKTRRIRPYVFAIVRNPWDRVVSSYFYLVSGGYGLTDQMDKEKYLQGLGAKDFEKFVMTVLAERKILKQLHFKPQVDWVYFGGKSIVDKVYKFENLNDGMRDLGKKFKLDVSELTRINKSDHLDYRTYYNRETIEIVGNIYSKDIEMWNYKFDS</sequence>
<proteinExistence type="predicted"/>
<reference evidence="1" key="1">
    <citation type="journal article" date="2024" name="Syst. Appl. Microbiol.">
        <title>First single-strain enrichments of Electrothrix cable bacteria, description of E. aestuarii sp. nov. and E. rattekaaiensis sp. nov., and proposal of a cable bacteria taxonomy following the rules of the SeqCode.</title>
        <authorList>
            <person name="Plum-Jensen L.E."/>
            <person name="Schramm A."/>
            <person name="Marshall I.P.G."/>
        </authorList>
    </citation>
    <scope>NUCLEOTIDE SEQUENCE</scope>
    <source>
        <strain evidence="1">Rat1</strain>
    </source>
</reference>
<dbReference type="GO" id="GO:0016020">
    <property type="term" value="C:membrane"/>
    <property type="evidence" value="ECO:0007669"/>
    <property type="project" value="InterPro"/>
</dbReference>
<dbReference type="Gene3D" id="3.40.50.300">
    <property type="entry name" value="P-loop containing nucleotide triphosphate hydrolases"/>
    <property type="match status" value="1"/>
</dbReference>
<gene>
    <name evidence="1" type="ORF">Q3M24_05495</name>
</gene>
<accession>A0AAU8LYL4</accession>
<dbReference type="KEGG" id="eaj:Q3M24_05495"/>
<dbReference type="EMBL" id="CP159373">
    <property type="protein sequence ID" value="XCN74204.1"/>
    <property type="molecule type" value="Genomic_DNA"/>
</dbReference>
<dbReference type="AlphaFoldDB" id="A0AAU8LYL4"/>
<dbReference type="Pfam" id="PF03567">
    <property type="entry name" value="Sulfotransfer_2"/>
    <property type="match status" value="1"/>
</dbReference>
<reference evidence="1" key="2">
    <citation type="submission" date="2024-06" db="EMBL/GenBank/DDBJ databases">
        <authorList>
            <person name="Plum-Jensen L.E."/>
            <person name="Schramm A."/>
            <person name="Marshall I.P.G."/>
        </authorList>
    </citation>
    <scope>NUCLEOTIDE SEQUENCE</scope>
    <source>
        <strain evidence="1">Rat1</strain>
    </source>
</reference>
<name>A0AAU8LYL4_9BACT</name>